<dbReference type="InterPro" id="IPR008030">
    <property type="entry name" value="NmrA-like"/>
</dbReference>
<evidence type="ECO:0000313" key="2">
    <source>
        <dbReference type="EMBL" id="MBE1496204.1"/>
    </source>
</evidence>
<organism evidence="2 3">
    <name type="scientific">Amycolatopsis lexingtonensis</name>
    <dbReference type="NCBI Taxonomy" id="218822"/>
    <lineage>
        <taxon>Bacteria</taxon>
        <taxon>Bacillati</taxon>
        <taxon>Actinomycetota</taxon>
        <taxon>Actinomycetes</taxon>
        <taxon>Pseudonocardiales</taxon>
        <taxon>Pseudonocardiaceae</taxon>
        <taxon>Amycolatopsis</taxon>
    </lineage>
</organism>
<dbReference type="EMBL" id="JADBEG010000001">
    <property type="protein sequence ID" value="MBE1496204.1"/>
    <property type="molecule type" value="Genomic_DNA"/>
</dbReference>
<name>A0ABR9HZ42_9PSEU</name>
<dbReference type="PANTHER" id="PTHR43162:SF1">
    <property type="entry name" value="PRESTALK A DIFFERENTIATION PROTEIN A"/>
    <property type="match status" value="1"/>
</dbReference>
<reference evidence="2 3" key="1">
    <citation type="submission" date="2020-10" db="EMBL/GenBank/DDBJ databases">
        <title>Sequencing the genomes of 1000 actinobacteria strains.</title>
        <authorList>
            <person name="Klenk H.-P."/>
        </authorList>
    </citation>
    <scope>NUCLEOTIDE SEQUENCE [LARGE SCALE GENOMIC DNA]</scope>
    <source>
        <strain evidence="2 3">DSM 44653</strain>
    </source>
</reference>
<keyword evidence="3" id="KW-1185">Reference proteome</keyword>
<dbReference type="Pfam" id="PF05368">
    <property type="entry name" value="NmrA"/>
    <property type="match status" value="1"/>
</dbReference>
<sequence length="301" mass="32811">MADHDLVLVTGAGGIGRRVTELLRAQDVPVRVLVRRDDDRAAAVRALGAEVVTGDLTRPDTVSAALDGVRRAYFGLSVSPDHLLAATIMATVAKAHGELDLLVDMSQMTVSQMTATSTAESHQQRLHWLAEQVLDWSGLPVVHVRPTSFLDNPLFTALAARSIRENGTLALPFGTGRTSPVAAEDVAQVVATVLREPEEHAGKVYELTGPRVLDMAGVAAEFSTALGRRVSYVDVPLARWRTEVLANAGLPPHTEQHIVTMAKLHRENRYDRATDHVERLTGKRPLTVEEFVTARKDRYLG</sequence>
<dbReference type="Proteomes" id="UP000631670">
    <property type="component" value="Unassembled WGS sequence"/>
</dbReference>
<dbReference type="RefSeq" id="WP_086856613.1">
    <property type="nucleotide sequence ID" value="NZ_JADBEG010000001.1"/>
</dbReference>
<gene>
    <name evidence="2" type="ORF">H4696_003304</name>
</gene>
<evidence type="ECO:0000313" key="3">
    <source>
        <dbReference type="Proteomes" id="UP000631670"/>
    </source>
</evidence>
<feature type="domain" description="NmrA-like" evidence="1">
    <location>
        <begin position="5"/>
        <end position="291"/>
    </location>
</feature>
<dbReference type="Gene3D" id="3.40.50.720">
    <property type="entry name" value="NAD(P)-binding Rossmann-like Domain"/>
    <property type="match status" value="1"/>
</dbReference>
<accession>A0ABR9HZ42</accession>
<dbReference type="InterPro" id="IPR051604">
    <property type="entry name" value="Ergot_Alk_Oxidoreductase"/>
</dbReference>
<evidence type="ECO:0000259" key="1">
    <source>
        <dbReference type="Pfam" id="PF05368"/>
    </source>
</evidence>
<proteinExistence type="predicted"/>
<comment type="caution">
    <text evidence="2">The sequence shown here is derived from an EMBL/GenBank/DDBJ whole genome shotgun (WGS) entry which is preliminary data.</text>
</comment>
<dbReference type="InterPro" id="IPR036291">
    <property type="entry name" value="NAD(P)-bd_dom_sf"/>
</dbReference>
<protein>
    <submittedName>
        <fullName evidence="2">Uncharacterized protein YbjT (DUF2867 family)</fullName>
    </submittedName>
</protein>
<dbReference type="PANTHER" id="PTHR43162">
    <property type="match status" value="1"/>
</dbReference>
<dbReference type="Gene3D" id="3.90.25.10">
    <property type="entry name" value="UDP-galactose 4-epimerase, domain 1"/>
    <property type="match status" value="1"/>
</dbReference>
<dbReference type="SUPFAM" id="SSF51735">
    <property type="entry name" value="NAD(P)-binding Rossmann-fold domains"/>
    <property type="match status" value="1"/>
</dbReference>